<feature type="domain" description="ABC transmembrane type-1" evidence="8">
    <location>
        <begin position="87"/>
        <end position="276"/>
    </location>
</feature>
<dbReference type="SUPFAM" id="SSF161098">
    <property type="entry name" value="MetI-like"/>
    <property type="match status" value="1"/>
</dbReference>
<comment type="subcellular location">
    <subcellularLocation>
        <location evidence="1 7">Cell membrane</location>
        <topology evidence="1 7">Multi-pass membrane protein</topology>
    </subcellularLocation>
</comment>
<dbReference type="CDD" id="cd06261">
    <property type="entry name" value="TM_PBP2"/>
    <property type="match status" value="1"/>
</dbReference>
<name>A0A0R3C868_9BRAD</name>
<feature type="transmembrane region" description="Helical" evidence="7">
    <location>
        <begin position="91"/>
        <end position="114"/>
    </location>
</feature>
<sequence>MSMFAEVTLSRPLNEALAIVRHVPFRVTVCLIVIGLFALAAVAPTVLQTHDPLAIDLASALQSPSIGHWLGTDQLGRDLYSRVVEGAGQSLTIGLGATALSMSIAIVFGVAAALSGGVLDSIVSRIVDVLFAIPTLLLALVFVSVSGPSVSTEVIAVGIGTAPGYARMIRGQVLSVKGAGYVEAARVLGHPFRRIVWRHILPNAMNPLTAMMTIGVGQAIIWASGLAFLGLGVAPPAPEWGALLNAGRNYVIYAWWLEIIPGLAVTAFALSVTIVGRHLQDRLEGKW</sequence>
<feature type="transmembrane region" description="Helical" evidence="7">
    <location>
        <begin position="208"/>
        <end position="233"/>
    </location>
</feature>
<dbReference type="GO" id="GO:0055085">
    <property type="term" value="P:transmembrane transport"/>
    <property type="evidence" value="ECO:0007669"/>
    <property type="project" value="InterPro"/>
</dbReference>
<dbReference type="Proteomes" id="UP000051380">
    <property type="component" value="Unassembled WGS sequence"/>
</dbReference>
<comment type="similarity">
    <text evidence="7">Belongs to the binding-protein-dependent transport system permease family.</text>
</comment>
<reference evidence="9 10" key="1">
    <citation type="submission" date="2015-09" db="EMBL/GenBank/DDBJ databases">
        <title>Draft Genome Sequence of the Strain BR 3267 (Bradyrhizobium yuanmingense) recommended as inoculant for cowpea in Brazil.</title>
        <authorList>
            <person name="Simoes-Araujo J.L."/>
            <person name="Zilli J.E."/>
        </authorList>
    </citation>
    <scope>NUCLEOTIDE SEQUENCE [LARGE SCALE GENOMIC DNA]</scope>
    <source>
        <strain evidence="9 10">BR3267</strain>
    </source>
</reference>
<evidence type="ECO:0000256" key="4">
    <source>
        <dbReference type="ARBA" id="ARBA00022692"/>
    </source>
</evidence>
<evidence type="ECO:0000259" key="8">
    <source>
        <dbReference type="PROSITE" id="PS50928"/>
    </source>
</evidence>
<evidence type="ECO:0000313" key="10">
    <source>
        <dbReference type="Proteomes" id="UP000051380"/>
    </source>
</evidence>
<dbReference type="Gene3D" id="1.10.3720.10">
    <property type="entry name" value="MetI-like"/>
    <property type="match status" value="1"/>
</dbReference>
<evidence type="ECO:0000256" key="5">
    <source>
        <dbReference type="ARBA" id="ARBA00022989"/>
    </source>
</evidence>
<comment type="caution">
    <text evidence="9">The sequence shown here is derived from an EMBL/GenBank/DDBJ whole genome shotgun (WGS) entry which is preliminary data.</text>
</comment>
<dbReference type="GO" id="GO:0005886">
    <property type="term" value="C:plasma membrane"/>
    <property type="evidence" value="ECO:0007669"/>
    <property type="project" value="UniProtKB-SubCell"/>
</dbReference>
<evidence type="ECO:0000313" key="9">
    <source>
        <dbReference type="EMBL" id="KRP93759.1"/>
    </source>
</evidence>
<keyword evidence="5 7" id="KW-1133">Transmembrane helix</keyword>
<dbReference type="InterPro" id="IPR050366">
    <property type="entry name" value="BP-dependent_transpt_permease"/>
</dbReference>
<keyword evidence="3" id="KW-1003">Cell membrane</keyword>
<evidence type="ECO:0000256" key="6">
    <source>
        <dbReference type="ARBA" id="ARBA00023136"/>
    </source>
</evidence>
<evidence type="ECO:0000256" key="7">
    <source>
        <dbReference type="RuleBase" id="RU363032"/>
    </source>
</evidence>
<evidence type="ECO:0000256" key="1">
    <source>
        <dbReference type="ARBA" id="ARBA00004651"/>
    </source>
</evidence>
<dbReference type="AlphaFoldDB" id="A0A0R3C868"/>
<dbReference type="InterPro" id="IPR000515">
    <property type="entry name" value="MetI-like"/>
</dbReference>
<accession>A0A0R3C868</accession>
<proteinExistence type="inferred from homology"/>
<dbReference type="PROSITE" id="PS50928">
    <property type="entry name" value="ABC_TM1"/>
    <property type="match status" value="1"/>
</dbReference>
<feature type="transmembrane region" description="Helical" evidence="7">
    <location>
        <begin position="126"/>
        <end position="145"/>
    </location>
</feature>
<dbReference type="InterPro" id="IPR035906">
    <property type="entry name" value="MetI-like_sf"/>
</dbReference>
<dbReference type="EMBL" id="LJYF01000029">
    <property type="protein sequence ID" value="KRP93759.1"/>
    <property type="molecule type" value="Genomic_DNA"/>
</dbReference>
<feature type="transmembrane region" description="Helical" evidence="7">
    <location>
        <begin position="253"/>
        <end position="276"/>
    </location>
</feature>
<protein>
    <submittedName>
        <fullName evidence="9">Peptide ABC transporter permease</fullName>
    </submittedName>
</protein>
<dbReference type="Pfam" id="PF00528">
    <property type="entry name" value="BPD_transp_1"/>
    <property type="match status" value="1"/>
</dbReference>
<gene>
    <name evidence="9" type="ORF">AOQ72_20895</name>
</gene>
<dbReference type="PANTHER" id="PTHR43386">
    <property type="entry name" value="OLIGOPEPTIDE TRANSPORT SYSTEM PERMEASE PROTEIN APPC"/>
    <property type="match status" value="1"/>
</dbReference>
<evidence type="ECO:0000256" key="2">
    <source>
        <dbReference type="ARBA" id="ARBA00022448"/>
    </source>
</evidence>
<keyword evidence="4 7" id="KW-0812">Transmembrane</keyword>
<organism evidence="9 10">
    <name type="scientific">Bradyrhizobium yuanmingense</name>
    <dbReference type="NCBI Taxonomy" id="108015"/>
    <lineage>
        <taxon>Bacteria</taxon>
        <taxon>Pseudomonadati</taxon>
        <taxon>Pseudomonadota</taxon>
        <taxon>Alphaproteobacteria</taxon>
        <taxon>Hyphomicrobiales</taxon>
        <taxon>Nitrobacteraceae</taxon>
        <taxon>Bradyrhizobium</taxon>
    </lineage>
</organism>
<keyword evidence="6 7" id="KW-0472">Membrane</keyword>
<keyword evidence="2 7" id="KW-0813">Transport</keyword>
<evidence type="ECO:0000256" key="3">
    <source>
        <dbReference type="ARBA" id="ARBA00022475"/>
    </source>
</evidence>
<dbReference type="PANTHER" id="PTHR43386:SF25">
    <property type="entry name" value="PEPTIDE ABC TRANSPORTER PERMEASE PROTEIN"/>
    <property type="match status" value="1"/>
</dbReference>
<feature type="transmembrane region" description="Helical" evidence="7">
    <location>
        <begin position="23"/>
        <end position="47"/>
    </location>
</feature>
<dbReference type="RefSeq" id="WP_057027909.1">
    <property type="nucleotide sequence ID" value="NZ_LJYF01000029.1"/>
</dbReference>
<dbReference type="OrthoDB" id="9766870at2"/>